<proteinExistence type="predicted"/>
<feature type="domain" description="F-box" evidence="1">
    <location>
        <begin position="16"/>
        <end position="62"/>
    </location>
</feature>
<protein>
    <recommendedName>
        <fullName evidence="1">F-box domain-containing protein</fullName>
    </recommendedName>
</protein>
<dbReference type="CDD" id="cd09917">
    <property type="entry name" value="F-box_SF"/>
    <property type="match status" value="1"/>
</dbReference>
<gene>
    <name evidence="2" type="ORF">Sangu_0600100</name>
</gene>
<dbReference type="SUPFAM" id="SSF81383">
    <property type="entry name" value="F-box domain"/>
    <property type="match status" value="1"/>
</dbReference>
<dbReference type="Gene3D" id="1.20.1280.50">
    <property type="match status" value="1"/>
</dbReference>
<dbReference type="InterPro" id="IPR001810">
    <property type="entry name" value="F-box_dom"/>
</dbReference>
<dbReference type="AlphaFoldDB" id="A0AAW2QBC8"/>
<dbReference type="InterPro" id="IPR013187">
    <property type="entry name" value="F-box-assoc_dom_typ3"/>
</dbReference>
<evidence type="ECO:0000313" key="2">
    <source>
        <dbReference type="EMBL" id="KAL0365025.1"/>
    </source>
</evidence>
<dbReference type="InterPro" id="IPR036047">
    <property type="entry name" value="F-box-like_dom_sf"/>
</dbReference>
<dbReference type="Pfam" id="PF08268">
    <property type="entry name" value="FBA_3"/>
    <property type="match status" value="1"/>
</dbReference>
<sequence length="343" mass="39112">MMISDARIWRWFCNATHRPSHIPADLLWEIFSYLSIIDLYRAKSISREWNSIISNHNFMETHTNRTPYLGLLISTANSDAREFQFYYARLKRRNINGNFFCRLRVPYSDYQGFTQVVHGVVCFYSAERVSILNVCTREMQDLPQPPIHVKLFSKRCYLGFDKSIKAYKLLRLTKLVTPSPELADETVIEILTLTTPISSSPWRRLPTNYDTNMIQTPNPSRIARILGIFDGSRVHGNITSLIDAGGVALSLYSWLGFPGSSEWGREATIKVPVVFPDEVHGDCHYPLTVNQPTGDMLQDNEGFVFVVGKFPGFVASMPKTEKASHIVCLEDKLTPLQLLLRGD</sequence>
<dbReference type="Pfam" id="PF00646">
    <property type="entry name" value="F-box"/>
    <property type="match status" value="1"/>
</dbReference>
<name>A0AAW2QBC8_9LAMI</name>
<dbReference type="EMBL" id="JACGWK010000003">
    <property type="protein sequence ID" value="KAL0365025.1"/>
    <property type="molecule type" value="Genomic_DNA"/>
</dbReference>
<dbReference type="PANTHER" id="PTHR31111">
    <property type="entry name" value="BNAA05G37150D PROTEIN-RELATED"/>
    <property type="match status" value="1"/>
</dbReference>
<dbReference type="SMART" id="SM00256">
    <property type="entry name" value="FBOX"/>
    <property type="match status" value="1"/>
</dbReference>
<dbReference type="PROSITE" id="PS50181">
    <property type="entry name" value="FBOX"/>
    <property type="match status" value="1"/>
</dbReference>
<reference evidence="2" key="2">
    <citation type="journal article" date="2024" name="Plant">
        <title>Genomic evolution and insights into agronomic trait innovations of Sesamum species.</title>
        <authorList>
            <person name="Miao H."/>
            <person name="Wang L."/>
            <person name="Qu L."/>
            <person name="Liu H."/>
            <person name="Sun Y."/>
            <person name="Le M."/>
            <person name="Wang Q."/>
            <person name="Wei S."/>
            <person name="Zheng Y."/>
            <person name="Lin W."/>
            <person name="Duan Y."/>
            <person name="Cao H."/>
            <person name="Xiong S."/>
            <person name="Wang X."/>
            <person name="Wei L."/>
            <person name="Li C."/>
            <person name="Ma Q."/>
            <person name="Ju M."/>
            <person name="Zhao R."/>
            <person name="Li G."/>
            <person name="Mu C."/>
            <person name="Tian Q."/>
            <person name="Mei H."/>
            <person name="Zhang T."/>
            <person name="Gao T."/>
            <person name="Zhang H."/>
        </authorList>
    </citation>
    <scope>NUCLEOTIDE SEQUENCE</scope>
    <source>
        <strain evidence="2">G01</strain>
    </source>
</reference>
<reference evidence="2" key="1">
    <citation type="submission" date="2020-06" db="EMBL/GenBank/DDBJ databases">
        <authorList>
            <person name="Li T."/>
            <person name="Hu X."/>
            <person name="Zhang T."/>
            <person name="Song X."/>
            <person name="Zhang H."/>
            <person name="Dai N."/>
            <person name="Sheng W."/>
            <person name="Hou X."/>
            <person name="Wei L."/>
        </authorList>
    </citation>
    <scope>NUCLEOTIDE SEQUENCE</scope>
    <source>
        <strain evidence="2">G01</strain>
        <tissue evidence="2">Leaf</tissue>
    </source>
</reference>
<evidence type="ECO:0000259" key="1">
    <source>
        <dbReference type="PROSITE" id="PS50181"/>
    </source>
</evidence>
<organism evidence="2">
    <name type="scientific">Sesamum angustifolium</name>
    <dbReference type="NCBI Taxonomy" id="2727405"/>
    <lineage>
        <taxon>Eukaryota</taxon>
        <taxon>Viridiplantae</taxon>
        <taxon>Streptophyta</taxon>
        <taxon>Embryophyta</taxon>
        <taxon>Tracheophyta</taxon>
        <taxon>Spermatophyta</taxon>
        <taxon>Magnoliopsida</taxon>
        <taxon>eudicotyledons</taxon>
        <taxon>Gunneridae</taxon>
        <taxon>Pentapetalae</taxon>
        <taxon>asterids</taxon>
        <taxon>lamiids</taxon>
        <taxon>Lamiales</taxon>
        <taxon>Pedaliaceae</taxon>
        <taxon>Sesamum</taxon>
    </lineage>
</organism>
<accession>A0AAW2QBC8</accession>
<comment type="caution">
    <text evidence="2">The sequence shown here is derived from an EMBL/GenBank/DDBJ whole genome shotgun (WGS) entry which is preliminary data.</text>
</comment>
<dbReference type="PANTHER" id="PTHR31111:SF138">
    <property type="entry name" value="F-BOX ASSOCIATED DOMAIN-CONTAINING PROTEIN"/>
    <property type="match status" value="1"/>
</dbReference>